<accession>A0A0L0HPD4</accession>
<keyword evidence="3" id="KW-1185">Reference proteome</keyword>
<evidence type="ECO:0000313" key="3">
    <source>
        <dbReference type="Proteomes" id="UP000053201"/>
    </source>
</evidence>
<protein>
    <submittedName>
        <fullName evidence="2">Uncharacterized protein</fullName>
    </submittedName>
</protein>
<evidence type="ECO:0000256" key="1">
    <source>
        <dbReference type="SAM" id="MobiDB-lite"/>
    </source>
</evidence>
<dbReference type="InParanoid" id="A0A0L0HPD4"/>
<feature type="region of interest" description="Disordered" evidence="1">
    <location>
        <begin position="1"/>
        <end position="54"/>
    </location>
</feature>
<organism evidence="2 3">
    <name type="scientific">Spizellomyces punctatus (strain DAOM BR117)</name>
    <dbReference type="NCBI Taxonomy" id="645134"/>
    <lineage>
        <taxon>Eukaryota</taxon>
        <taxon>Fungi</taxon>
        <taxon>Fungi incertae sedis</taxon>
        <taxon>Chytridiomycota</taxon>
        <taxon>Chytridiomycota incertae sedis</taxon>
        <taxon>Chytridiomycetes</taxon>
        <taxon>Spizellomycetales</taxon>
        <taxon>Spizellomycetaceae</taxon>
        <taxon>Spizellomyces</taxon>
    </lineage>
</organism>
<feature type="compositionally biased region" description="Polar residues" evidence="1">
    <location>
        <begin position="22"/>
        <end position="32"/>
    </location>
</feature>
<sequence length="115" mass="13631">MSRKRILASRNDKAHPEGDQYLTRSNFQSTITLHMPEKDPLRTPSPPPPLPHLHTAAIHHTEHSHHLASHLTADQRHEHFIEERREMAKREVDKVEEKRKMMHEHRHETETDNKV</sequence>
<name>A0A0L0HPD4_SPIPD</name>
<proteinExistence type="predicted"/>
<gene>
    <name evidence="2" type="ORF">SPPG_01740</name>
</gene>
<reference evidence="2 3" key="1">
    <citation type="submission" date="2009-08" db="EMBL/GenBank/DDBJ databases">
        <title>The Genome Sequence of Spizellomyces punctatus strain DAOM BR117.</title>
        <authorList>
            <consortium name="The Broad Institute Genome Sequencing Platform"/>
            <person name="Russ C."/>
            <person name="Cuomo C."/>
            <person name="Shea T."/>
            <person name="Young S.K."/>
            <person name="Zeng Q."/>
            <person name="Koehrsen M."/>
            <person name="Haas B."/>
            <person name="Borodovsky M."/>
            <person name="Guigo R."/>
            <person name="Alvarado L."/>
            <person name="Berlin A."/>
            <person name="Bochicchio J."/>
            <person name="Borenstein D."/>
            <person name="Chapman S."/>
            <person name="Chen Z."/>
            <person name="Engels R."/>
            <person name="Freedman E."/>
            <person name="Gellesch M."/>
            <person name="Goldberg J."/>
            <person name="Griggs A."/>
            <person name="Gujja S."/>
            <person name="Heiman D."/>
            <person name="Hepburn T."/>
            <person name="Howarth C."/>
            <person name="Jen D."/>
            <person name="Larson L."/>
            <person name="Lewis B."/>
            <person name="Mehta T."/>
            <person name="Park D."/>
            <person name="Pearson M."/>
            <person name="Roberts A."/>
            <person name="Saif S."/>
            <person name="Shenoy N."/>
            <person name="Sisk P."/>
            <person name="Stolte C."/>
            <person name="Sykes S."/>
            <person name="Thomson T."/>
            <person name="Walk T."/>
            <person name="White J."/>
            <person name="Yandava C."/>
            <person name="Burger G."/>
            <person name="Gray M.W."/>
            <person name="Holland P.W.H."/>
            <person name="King N."/>
            <person name="Lang F.B.F."/>
            <person name="Roger A.J."/>
            <person name="Ruiz-Trillo I."/>
            <person name="Lander E."/>
            <person name="Nusbaum C."/>
        </authorList>
    </citation>
    <scope>NUCLEOTIDE SEQUENCE [LARGE SCALE GENOMIC DNA]</scope>
    <source>
        <strain evidence="2 3">DAOM BR117</strain>
    </source>
</reference>
<dbReference type="AlphaFoldDB" id="A0A0L0HPD4"/>
<dbReference type="GeneID" id="27685383"/>
<dbReference type="VEuPathDB" id="FungiDB:SPPG_01740"/>
<evidence type="ECO:0000313" key="2">
    <source>
        <dbReference type="EMBL" id="KND02654.1"/>
    </source>
</evidence>
<feature type="region of interest" description="Disordered" evidence="1">
    <location>
        <begin position="88"/>
        <end position="115"/>
    </location>
</feature>
<dbReference type="Proteomes" id="UP000053201">
    <property type="component" value="Unassembled WGS sequence"/>
</dbReference>
<dbReference type="EMBL" id="KQ257452">
    <property type="protein sequence ID" value="KND02654.1"/>
    <property type="molecule type" value="Genomic_DNA"/>
</dbReference>
<dbReference type="RefSeq" id="XP_016610693.1">
    <property type="nucleotide sequence ID" value="XM_016750056.1"/>
</dbReference>